<evidence type="ECO:0000256" key="11">
    <source>
        <dbReference type="ARBA" id="ARBA00022801"/>
    </source>
</evidence>
<reference evidence="17" key="1">
    <citation type="submission" date="2021-01" db="EMBL/GenBank/DDBJ databases">
        <authorList>
            <person name="Li R."/>
            <person name="Bekaert M."/>
        </authorList>
    </citation>
    <scope>NUCLEOTIDE SEQUENCE</scope>
    <source>
        <strain evidence="17">Farmed</strain>
    </source>
</reference>
<feature type="domain" description="SMP-30/Gluconolactonase/LRE-like region" evidence="16">
    <location>
        <begin position="14"/>
        <end position="265"/>
    </location>
</feature>
<evidence type="ECO:0000256" key="8">
    <source>
        <dbReference type="ARBA" id="ARBA00016808"/>
    </source>
</evidence>
<evidence type="ECO:0000256" key="12">
    <source>
        <dbReference type="ARBA" id="ARBA00022837"/>
    </source>
</evidence>
<keyword evidence="15" id="KW-0862">Zinc</keyword>
<evidence type="ECO:0000256" key="3">
    <source>
        <dbReference type="ARBA" id="ARBA00001936"/>
    </source>
</evidence>
<evidence type="ECO:0000256" key="10">
    <source>
        <dbReference type="ARBA" id="ARBA00022723"/>
    </source>
</evidence>
<evidence type="ECO:0000256" key="6">
    <source>
        <dbReference type="ARBA" id="ARBA00008853"/>
    </source>
</evidence>
<gene>
    <name evidence="17" type="ORF">SPHA_34584</name>
</gene>
<evidence type="ECO:0000256" key="13">
    <source>
        <dbReference type="ARBA" id="ARBA00032464"/>
    </source>
</evidence>
<comment type="subcellular location">
    <subcellularLocation>
        <location evidence="5">Cytoplasm</location>
    </subcellularLocation>
</comment>
<dbReference type="EMBL" id="CAHIKZ030001472">
    <property type="protein sequence ID" value="CAE1265239.1"/>
    <property type="molecule type" value="Genomic_DNA"/>
</dbReference>
<dbReference type="InterPro" id="IPR011042">
    <property type="entry name" value="6-blade_b-propeller_TolB-like"/>
</dbReference>
<proteinExistence type="inferred from homology"/>
<dbReference type="FunFam" id="2.120.10.30:FF:000027">
    <property type="entry name" value="Regucalcin homologue"/>
    <property type="match status" value="1"/>
</dbReference>
<evidence type="ECO:0000256" key="4">
    <source>
        <dbReference type="ARBA" id="ARBA00001946"/>
    </source>
</evidence>
<comment type="similarity">
    <text evidence="6">Belongs to the SMP-30/CGR1 family.</text>
</comment>
<keyword evidence="10 15" id="KW-0479">Metal-binding</keyword>
<dbReference type="InterPro" id="IPR013658">
    <property type="entry name" value="SGL"/>
</dbReference>
<feature type="binding site" evidence="15">
    <location>
        <position position="101"/>
    </location>
    <ligand>
        <name>substrate</name>
    </ligand>
</feature>
<evidence type="ECO:0000256" key="15">
    <source>
        <dbReference type="PIRSR" id="PIRSR605511-2"/>
    </source>
</evidence>
<dbReference type="GO" id="GO:0019853">
    <property type="term" value="P:L-ascorbic acid biosynthetic process"/>
    <property type="evidence" value="ECO:0007669"/>
    <property type="project" value="TreeGrafter"/>
</dbReference>
<dbReference type="OrthoDB" id="423498at2759"/>
<protein>
    <recommendedName>
        <fullName evidence="8">Regucalcin</fullName>
        <ecNumber evidence="7">3.1.1.17</ecNumber>
    </recommendedName>
    <alternativeName>
        <fullName evidence="13">Gluconolactonase</fullName>
    </alternativeName>
</protein>
<accession>A0A812CJ11</accession>
<dbReference type="Gene3D" id="2.120.10.30">
    <property type="entry name" value="TolB, C-terminal domain"/>
    <property type="match status" value="1"/>
</dbReference>
<feature type="binding site" evidence="15">
    <location>
        <position position="99"/>
    </location>
    <ligand>
        <name>substrate</name>
    </ligand>
</feature>
<evidence type="ECO:0000313" key="17">
    <source>
        <dbReference type="EMBL" id="CAE1265239.1"/>
    </source>
</evidence>
<evidence type="ECO:0000256" key="7">
    <source>
        <dbReference type="ARBA" id="ARBA00013227"/>
    </source>
</evidence>
<dbReference type="GO" id="GO:0005509">
    <property type="term" value="F:calcium ion binding"/>
    <property type="evidence" value="ECO:0007669"/>
    <property type="project" value="TreeGrafter"/>
</dbReference>
<comment type="cofactor">
    <cofactor evidence="15">
        <name>Zn(2+)</name>
        <dbReference type="ChEBI" id="CHEBI:29105"/>
    </cofactor>
    <text evidence="15">Binds 1 divalent metal cation per subunit.</text>
</comment>
<comment type="cofactor">
    <cofactor evidence="2">
        <name>Ca(2+)</name>
        <dbReference type="ChEBI" id="CHEBI:29108"/>
    </cofactor>
</comment>
<evidence type="ECO:0000256" key="2">
    <source>
        <dbReference type="ARBA" id="ARBA00001913"/>
    </source>
</evidence>
<evidence type="ECO:0000256" key="14">
    <source>
        <dbReference type="PIRSR" id="PIRSR605511-1"/>
    </source>
</evidence>
<dbReference type="PRINTS" id="PR01790">
    <property type="entry name" value="SMP30FAMILY"/>
</dbReference>
<comment type="cofactor">
    <cofactor evidence="3">
        <name>Mn(2+)</name>
        <dbReference type="ChEBI" id="CHEBI:29035"/>
    </cofactor>
</comment>
<dbReference type="SUPFAM" id="SSF63829">
    <property type="entry name" value="Calcium-dependent phosphotriesterase"/>
    <property type="match status" value="1"/>
</dbReference>
<name>A0A812CJ11_ACAPH</name>
<keyword evidence="18" id="KW-1185">Reference proteome</keyword>
<dbReference type="EC" id="3.1.1.17" evidence="7"/>
<dbReference type="Pfam" id="PF08450">
    <property type="entry name" value="SGL"/>
    <property type="match status" value="1"/>
</dbReference>
<dbReference type="PANTHER" id="PTHR10907">
    <property type="entry name" value="REGUCALCIN"/>
    <property type="match status" value="1"/>
</dbReference>
<evidence type="ECO:0000313" key="18">
    <source>
        <dbReference type="Proteomes" id="UP000597762"/>
    </source>
</evidence>
<comment type="caution">
    <text evidence="17">The sequence shown here is derived from an EMBL/GenBank/DDBJ whole genome shotgun (WGS) entry which is preliminary data.</text>
</comment>
<sequence length="301" mass="33579">MSVSVVLKNACSTCGEGPHWDDVTKCLSFVDIMAGDCHRWDSQTGDHEKIHIGNPTSLIIPREKGGYIVSQGLQLAQLDWQSKQLKPILSVDLEKPKNRFNDGKCDTLGRLWAGTMGYETYPGDIEKEVAHLYMFDKEQNLHTIKDKVNISNGMAWTADNRTFFYTHSMPRKVFAYDFDLVSGNISKERVVVDFTEKSIDEFGIPDGMTIDLNDKIWLACYFSSRIFQIDPETGKILQTIKFETSNITSCCFGGPNYDELYATSSTIGLTAESLAKQPLAGSIFKVNNINAKGVPGIAYQG</sequence>
<dbReference type="PANTHER" id="PTHR10907:SF47">
    <property type="entry name" value="REGUCALCIN"/>
    <property type="match status" value="1"/>
</dbReference>
<organism evidence="17 18">
    <name type="scientific">Acanthosepion pharaonis</name>
    <name type="common">Pharaoh cuttlefish</name>
    <name type="synonym">Sepia pharaonis</name>
    <dbReference type="NCBI Taxonomy" id="158019"/>
    <lineage>
        <taxon>Eukaryota</taxon>
        <taxon>Metazoa</taxon>
        <taxon>Spiralia</taxon>
        <taxon>Lophotrochozoa</taxon>
        <taxon>Mollusca</taxon>
        <taxon>Cephalopoda</taxon>
        <taxon>Coleoidea</taxon>
        <taxon>Decapodiformes</taxon>
        <taxon>Sepiida</taxon>
        <taxon>Sepiina</taxon>
        <taxon>Sepiidae</taxon>
        <taxon>Acanthosepion</taxon>
    </lineage>
</organism>
<feature type="binding site" evidence="15">
    <location>
        <position position="152"/>
    </location>
    <ligand>
        <name>a divalent metal cation</name>
        <dbReference type="ChEBI" id="CHEBI:60240"/>
    </ligand>
</feature>
<dbReference type="Proteomes" id="UP000597762">
    <property type="component" value="Unassembled WGS sequence"/>
</dbReference>
<keyword evidence="11 17" id="KW-0378">Hydrolase</keyword>
<dbReference type="AlphaFoldDB" id="A0A812CJ11"/>
<feature type="active site" description="Proton donor/acceptor" evidence="14">
    <location>
        <position position="206"/>
    </location>
</feature>
<feature type="binding site" evidence="15">
    <location>
        <position position="206"/>
    </location>
    <ligand>
        <name>a divalent metal cation</name>
        <dbReference type="ChEBI" id="CHEBI:60240"/>
    </ligand>
</feature>
<keyword evidence="9" id="KW-0963">Cytoplasm</keyword>
<evidence type="ECO:0000259" key="16">
    <source>
        <dbReference type="Pfam" id="PF08450"/>
    </source>
</evidence>
<feature type="binding site" evidence="15">
    <location>
        <position position="16"/>
    </location>
    <ligand>
        <name>a divalent metal cation</name>
        <dbReference type="ChEBI" id="CHEBI:60240"/>
    </ligand>
</feature>
<comment type="catalytic activity">
    <reaction evidence="1">
        <text>D-glucono-1,5-lactone + H2O = D-gluconate + H(+)</text>
        <dbReference type="Rhea" id="RHEA:10440"/>
        <dbReference type="ChEBI" id="CHEBI:15377"/>
        <dbReference type="ChEBI" id="CHEBI:15378"/>
        <dbReference type="ChEBI" id="CHEBI:16217"/>
        <dbReference type="ChEBI" id="CHEBI:18391"/>
        <dbReference type="EC" id="3.1.1.17"/>
    </reaction>
</comment>
<evidence type="ECO:0000256" key="9">
    <source>
        <dbReference type="ARBA" id="ARBA00022490"/>
    </source>
</evidence>
<dbReference type="GO" id="GO:0005737">
    <property type="term" value="C:cytoplasm"/>
    <property type="evidence" value="ECO:0007669"/>
    <property type="project" value="UniProtKB-SubCell"/>
</dbReference>
<keyword evidence="12" id="KW-0106">Calcium</keyword>
<evidence type="ECO:0000256" key="5">
    <source>
        <dbReference type="ARBA" id="ARBA00004496"/>
    </source>
</evidence>
<dbReference type="InterPro" id="IPR005511">
    <property type="entry name" value="SMP-30"/>
</dbReference>
<dbReference type="GO" id="GO:0004341">
    <property type="term" value="F:gluconolactonase activity"/>
    <property type="evidence" value="ECO:0007669"/>
    <property type="project" value="UniProtKB-EC"/>
</dbReference>
<evidence type="ECO:0000256" key="1">
    <source>
        <dbReference type="ARBA" id="ARBA00001589"/>
    </source>
</evidence>
<comment type="cofactor">
    <cofactor evidence="4">
        <name>Mg(2+)</name>
        <dbReference type="ChEBI" id="CHEBI:18420"/>
    </cofactor>
</comment>
<feature type="binding site" evidence="15">
    <location>
        <position position="119"/>
    </location>
    <ligand>
        <name>substrate</name>
    </ligand>
</feature>